<comment type="caution">
    <text evidence="1">The sequence shown here is derived from an EMBL/GenBank/DDBJ whole genome shotgun (WGS) entry which is preliminary data.</text>
</comment>
<proteinExistence type="predicted"/>
<protein>
    <submittedName>
        <fullName evidence="1">Uncharacterized protein</fullName>
    </submittedName>
</protein>
<dbReference type="Proteomes" id="UP001164250">
    <property type="component" value="Chromosome 11"/>
</dbReference>
<accession>A0ACC1AEF5</accession>
<reference evidence="2" key="1">
    <citation type="journal article" date="2023" name="G3 (Bethesda)">
        <title>Genome assembly and association tests identify interacting loci associated with vigor, precocity, and sex in interspecific pistachio rootstocks.</title>
        <authorList>
            <person name="Palmer W."/>
            <person name="Jacygrad E."/>
            <person name="Sagayaradj S."/>
            <person name="Cavanaugh K."/>
            <person name="Han R."/>
            <person name="Bertier L."/>
            <person name="Beede B."/>
            <person name="Kafkas S."/>
            <person name="Golino D."/>
            <person name="Preece J."/>
            <person name="Michelmore R."/>
        </authorList>
    </citation>
    <scope>NUCLEOTIDE SEQUENCE [LARGE SCALE GENOMIC DNA]</scope>
</reference>
<sequence length="116" mass="13048">MSGLISSRLLIRKRINYQEVGKEEGNSGLETLLNLSAQAAFTDDCRTANELRRQIRQYNSPSGDWSRSLVHFFSIGLEARLAGSGVGTKRNFLFQFKKLLDETYEVNCPSLQGMLS</sequence>
<gene>
    <name evidence="1" type="ORF">Patl1_31320</name>
</gene>
<organism evidence="1 2">
    <name type="scientific">Pistacia atlantica</name>
    <dbReference type="NCBI Taxonomy" id="434234"/>
    <lineage>
        <taxon>Eukaryota</taxon>
        <taxon>Viridiplantae</taxon>
        <taxon>Streptophyta</taxon>
        <taxon>Embryophyta</taxon>
        <taxon>Tracheophyta</taxon>
        <taxon>Spermatophyta</taxon>
        <taxon>Magnoliopsida</taxon>
        <taxon>eudicotyledons</taxon>
        <taxon>Gunneridae</taxon>
        <taxon>Pentapetalae</taxon>
        <taxon>rosids</taxon>
        <taxon>malvids</taxon>
        <taxon>Sapindales</taxon>
        <taxon>Anacardiaceae</taxon>
        <taxon>Pistacia</taxon>
    </lineage>
</organism>
<evidence type="ECO:0000313" key="2">
    <source>
        <dbReference type="Proteomes" id="UP001164250"/>
    </source>
</evidence>
<name>A0ACC1AEF5_9ROSI</name>
<dbReference type="EMBL" id="CM047907">
    <property type="protein sequence ID" value="KAJ0084403.1"/>
    <property type="molecule type" value="Genomic_DNA"/>
</dbReference>
<keyword evidence="2" id="KW-1185">Reference proteome</keyword>
<evidence type="ECO:0000313" key="1">
    <source>
        <dbReference type="EMBL" id="KAJ0084403.1"/>
    </source>
</evidence>